<accession>A0ABU6J3B5</accession>
<dbReference type="CDD" id="cd04211">
    <property type="entry name" value="Cupredoxin_like_2"/>
    <property type="match status" value="1"/>
</dbReference>
<keyword evidence="5" id="KW-0249">Electron transport</keyword>
<sequence>MNKQITINAVSAAFLALVMSAGASIAYAHGDETHKKPNANAPISTEEHAFGKQGDPKKVSRTITIDMNDTMRFGPSDITVKEGETIKFVVANKGKIMHEMVLGTMDELKKHGDLMKKNPGMEHDEPYMSHVGPSKKEEMVWQFTKAGDFYYACLIPGHFEAGMIGKIKVTKG</sequence>
<comment type="caution">
    <text evidence="9">The sequence shown here is derived from an EMBL/GenBank/DDBJ whole genome shotgun (WGS) entry which is preliminary data.</text>
</comment>
<proteinExistence type="predicted"/>
<evidence type="ECO:0000256" key="6">
    <source>
        <dbReference type="ARBA" id="ARBA00023008"/>
    </source>
</evidence>
<feature type="domain" description="Blue (type 1) copper" evidence="8">
    <location>
        <begin position="63"/>
        <end position="169"/>
    </location>
</feature>
<evidence type="ECO:0000256" key="7">
    <source>
        <dbReference type="SAM" id="SignalP"/>
    </source>
</evidence>
<dbReference type="InterPro" id="IPR000923">
    <property type="entry name" value="BlueCu_1"/>
</dbReference>
<dbReference type="Pfam" id="PF00127">
    <property type="entry name" value="Copper-bind"/>
    <property type="match status" value="1"/>
</dbReference>
<keyword evidence="4" id="KW-0574">Periplasm</keyword>
<evidence type="ECO:0000256" key="3">
    <source>
        <dbReference type="ARBA" id="ARBA00022723"/>
    </source>
</evidence>
<dbReference type="PROSITE" id="PS00196">
    <property type="entry name" value="COPPER_BLUE"/>
    <property type="match status" value="1"/>
</dbReference>
<evidence type="ECO:0000256" key="4">
    <source>
        <dbReference type="ARBA" id="ARBA00022764"/>
    </source>
</evidence>
<keyword evidence="6" id="KW-0186">Copper</keyword>
<comment type="subcellular location">
    <subcellularLocation>
        <location evidence="1">Periplasm</location>
    </subcellularLocation>
</comment>
<evidence type="ECO:0000259" key="8">
    <source>
        <dbReference type="Pfam" id="PF00127"/>
    </source>
</evidence>
<name>A0ABU6J3B5_9BURK</name>
<gene>
    <name evidence="9" type="ORF">RY831_03095</name>
</gene>
<dbReference type="Gene3D" id="2.60.40.420">
    <property type="entry name" value="Cupredoxins - blue copper proteins"/>
    <property type="match status" value="1"/>
</dbReference>
<dbReference type="PANTHER" id="PTHR38439">
    <property type="entry name" value="AURACYANIN-B"/>
    <property type="match status" value="1"/>
</dbReference>
<dbReference type="RefSeq" id="WP_326504872.1">
    <property type="nucleotide sequence ID" value="NZ_JAWIIV010000002.1"/>
</dbReference>
<dbReference type="SUPFAM" id="SSF49503">
    <property type="entry name" value="Cupredoxins"/>
    <property type="match status" value="1"/>
</dbReference>
<evidence type="ECO:0000313" key="9">
    <source>
        <dbReference type="EMBL" id="MEC4718118.1"/>
    </source>
</evidence>
<dbReference type="InterPro" id="IPR028871">
    <property type="entry name" value="BlueCu_1_BS"/>
</dbReference>
<feature type="signal peptide" evidence="7">
    <location>
        <begin position="1"/>
        <end position="28"/>
    </location>
</feature>
<evidence type="ECO:0000256" key="2">
    <source>
        <dbReference type="ARBA" id="ARBA00022448"/>
    </source>
</evidence>
<dbReference type="EMBL" id="JAWIIV010000002">
    <property type="protein sequence ID" value="MEC4718118.1"/>
    <property type="molecule type" value="Genomic_DNA"/>
</dbReference>
<keyword evidence="3" id="KW-0479">Metal-binding</keyword>
<reference evidence="9 10" key="1">
    <citation type="submission" date="2023-10" db="EMBL/GenBank/DDBJ databases">
        <title>Noviherbaspirillum sp. CPCC 100848 genome assembly.</title>
        <authorList>
            <person name="Li X.Y."/>
            <person name="Fang X.M."/>
        </authorList>
    </citation>
    <scope>NUCLEOTIDE SEQUENCE [LARGE SCALE GENOMIC DNA]</scope>
    <source>
        <strain evidence="9 10">CPCC 100848</strain>
    </source>
</reference>
<dbReference type="InterPro" id="IPR033138">
    <property type="entry name" value="Cu_oxidase_CS"/>
</dbReference>
<dbReference type="PROSITE" id="PS00079">
    <property type="entry name" value="MULTICOPPER_OXIDASE1"/>
    <property type="match status" value="1"/>
</dbReference>
<dbReference type="InterPro" id="IPR050845">
    <property type="entry name" value="Cu-binding_ET"/>
</dbReference>
<keyword evidence="10" id="KW-1185">Reference proteome</keyword>
<feature type="chain" id="PRO_5045057843" evidence="7">
    <location>
        <begin position="29"/>
        <end position="172"/>
    </location>
</feature>
<dbReference type="Proteomes" id="UP001352263">
    <property type="component" value="Unassembled WGS sequence"/>
</dbReference>
<evidence type="ECO:0000256" key="5">
    <source>
        <dbReference type="ARBA" id="ARBA00022982"/>
    </source>
</evidence>
<organism evidence="9 10">
    <name type="scientific">Noviherbaspirillum album</name>
    <dbReference type="NCBI Taxonomy" id="3080276"/>
    <lineage>
        <taxon>Bacteria</taxon>
        <taxon>Pseudomonadati</taxon>
        <taxon>Pseudomonadota</taxon>
        <taxon>Betaproteobacteria</taxon>
        <taxon>Burkholderiales</taxon>
        <taxon>Oxalobacteraceae</taxon>
        <taxon>Noviherbaspirillum</taxon>
    </lineage>
</organism>
<evidence type="ECO:0000256" key="1">
    <source>
        <dbReference type="ARBA" id="ARBA00004418"/>
    </source>
</evidence>
<protein>
    <submittedName>
        <fullName evidence="9">Cupredoxin family protein</fullName>
    </submittedName>
</protein>
<dbReference type="PANTHER" id="PTHR38439:SF3">
    <property type="entry name" value="COPPER-RESISTANT CUPROPROTEIN COPI"/>
    <property type="match status" value="1"/>
</dbReference>
<keyword evidence="2" id="KW-0813">Transport</keyword>
<dbReference type="InterPro" id="IPR008972">
    <property type="entry name" value="Cupredoxin"/>
</dbReference>
<evidence type="ECO:0000313" key="10">
    <source>
        <dbReference type="Proteomes" id="UP001352263"/>
    </source>
</evidence>
<keyword evidence="7" id="KW-0732">Signal</keyword>